<dbReference type="AlphaFoldDB" id="A0A8J9ZDC7"/>
<accession>A0A8J9ZDC7</accession>
<dbReference type="PROSITE" id="PS50011">
    <property type="entry name" value="PROTEIN_KINASE_DOM"/>
    <property type="match status" value="1"/>
</dbReference>
<dbReference type="SMART" id="SM00219">
    <property type="entry name" value="TyrKc"/>
    <property type="match status" value="1"/>
</dbReference>
<keyword evidence="4" id="KW-0418">Kinase</keyword>
<reference evidence="11" key="1">
    <citation type="submission" date="2022-01" db="EMBL/GenBank/DDBJ databases">
        <authorList>
            <person name="Braso-Vives M."/>
        </authorList>
    </citation>
    <scope>NUCLEOTIDE SEQUENCE</scope>
</reference>
<gene>
    <name evidence="11" type="primary">TIE1</name>
    <name evidence="11" type="ORF">BLAG_LOCUS12574</name>
</gene>
<dbReference type="InterPro" id="IPR050122">
    <property type="entry name" value="RTK"/>
</dbReference>
<dbReference type="PANTHER" id="PTHR24416">
    <property type="entry name" value="TYROSINE-PROTEIN KINASE RECEPTOR"/>
    <property type="match status" value="1"/>
</dbReference>
<evidence type="ECO:0000256" key="2">
    <source>
        <dbReference type="ARBA" id="ARBA00022679"/>
    </source>
</evidence>
<dbReference type="OrthoDB" id="4062651at2759"/>
<dbReference type="CDD" id="cd00192">
    <property type="entry name" value="PTKc"/>
    <property type="match status" value="1"/>
</dbReference>
<comment type="catalytic activity">
    <reaction evidence="7">
        <text>L-tyrosyl-[protein] + ATP = O-phospho-L-tyrosyl-[protein] + ADP + H(+)</text>
        <dbReference type="Rhea" id="RHEA:10596"/>
        <dbReference type="Rhea" id="RHEA-COMP:10136"/>
        <dbReference type="Rhea" id="RHEA-COMP:20101"/>
        <dbReference type="ChEBI" id="CHEBI:15378"/>
        <dbReference type="ChEBI" id="CHEBI:30616"/>
        <dbReference type="ChEBI" id="CHEBI:46858"/>
        <dbReference type="ChEBI" id="CHEBI:61978"/>
        <dbReference type="ChEBI" id="CHEBI:456216"/>
        <dbReference type="EC" id="2.7.10.1"/>
    </reaction>
</comment>
<comment type="subcellular location">
    <subcellularLocation>
        <location evidence="1">Membrane</location>
        <topology evidence="1">Single-pass type I membrane protein</topology>
    </subcellularLocation>
</comment>
<dbReference type="PANTHER" id="PTHR24416:SF613">
    <property type="entry name" value="RECEPTOR PROTEIN-TYROSINE KINASE"/>
    <property type="match status" value="1"/>
</dbReference>
<keyword evidence="3 8" id="KW-0547">Nucleotide-binding</keyword>
<evidence type="ECO:0000256" key="1">
    <source>
        <dbReference type="ARBA" id="ARBA00004479"/>
    </source>
</evidence>
<dbReference type="Gene3D" id="1.10.510.10">
    <property type="entry name" value="Transferase(Phosphotransferase) domain 1"/>
    <property type="match status" value="1"/>
</dbReference>
<keyword evidence="9" id="KW-1133">Transmembrane helix</keyword>
<dbReference type="PROSITE" id="PS00107">
    <property type="entry name" value="PROTEIN_KINASE_ATP"/>
    <property type="match status" value="1"/>
</dbReference>
<evidence type="ECO:0000256" key="9">
    <source>
        <dbReference type="SAM" id="Phobius"/>
    </source>
</evidence>
<dbReference type="Pfam" id="PF07714">
    <property type="entry name" value="PK_Tyr_Ser-Thr"/>
    <property type="match status" value="1"/>
</dbReference>
<dbReference type="InterPro" id="IPR011009">
    <property type="entry name" value="Kinase-like_dom_sf"/>
</dbReference>
<keyword evidence="5 8" id="KW-0067">ATP-binding</keyword>
<dbReference type="PROSITE" id="PS00109">
    <property type="entry name" value="PROTEIN_KINASE_TYR"/>
    <property type="match status" value="1"/>
</dbReference>
<feature type="transmembrane region" description="Helical" evidence="9">
    <location>
        <begin position="74"/>
        <end position="96"/>
    </location>
</feature>
<dbReference type="GO" id="GO:0005886">
    <property type="term" value="C:plasma membrane"/>
    <property type="evidence" value="ECO:0007669"/>
    <property type="project" value="TreeGrafter"/>
</dbReference>
<dbReference type="SUPFAM" id="SSF56112">
    <property type="entry name" value="Protein kinase-like (PK-like)"/>
    <property type="match status" value="1"/>
</dbReference>
<feature type="binding site" evidence="8">
    <location>
        <position position="260"/>
    </location>
    <ligand>
        <name>ATP</name>
        <dbReference type="ChEBI" id="CHEBI:30616"/>
    </ligand>
</feature>
<evidence type="ECO:0000313" key="12">
    <source>
        <dbReference type="Proteomes" id="UP000838412"/>
    </source>
</evidence>
<dbReference type="GO" id="GO:0007169">
    <property type="term" value="P:cell surface receptor protein tyrosine kinase signaling pathway"/>
    <property type="evidence" value="ECO:0007669"/>
    <property type="project" value="TreeGrafter"/>
</dbReference>
<dbReference type="Gene3D" id="3.30.200.20">
    <property type="entry name" value="Phosphorylase Kinase, domain 1"/>
    <property type="match status" value="1"/>
</dbReference>
<feature type="domain" description="Protein kinase" evidence="10">
    <location>
        <begin position="229"/>
        <end position="511"/>
    </location>
</feature>
<dbReference type="EMBL" id="OV696687">
    <property type="protein sequence ID" value="CAH1252507.1"/>
    <property type="molecule type" value="Genomic_DNA"/>
</dbReference>
<name>A0A8J9ZDC7_BRALA</name>
<sequence>MSCCTGYNGRVVSRIGAALAVLGFLSLRLGIFGLSAGFSPIGTPIWSGVMVFITGCLGLKSGKQPTNKCARTGFLTLSIISVMTSLTQWVTSAWAIGDLVDICNSTTSRYWCGINALQVVHLLLGLAECALCLTSSIQCCVGISTVPEKRAGLQLDGAHRGGEITAADSNRGETEAMAVGTCLDATEINVTTLADVEENRPGLQLDDAHRGRERTAAASIMQLAWKDIFLSSKLLGAGHFGEVRKGTVKIDGDRIQSAIKVLKRGADEESKEEFRQEVDIMRHAGVHPNIINLLGVCNHDGQQYMALELAAKGDLLKYLRKSRVHMTSRPYANMRPEVRTASNLSPVMLLRIACDVASGMEHLAAKDVIHRDLAARNVLLSDSLIAKVADFGLSRGEGIYVQKSGKAVPFRSTAIEALNTRTYTTESDVWSFGILLWEIVTLGGTPYSGMKSRLLLRRLHDGYRLPKPRNCEDALYHMMKSCWELLPTDRPTFSDLVRELTGMVADMTTYINIDDDYEYEVVVSGDEDDDDFAM</sequence>
<keyword evidence="9" id="KW-0472">Membrane</keyword>
<keyword evidence="2" id="KW-0808">Transferase</keyword>
<evidence type="ECO:0000256" key="8">
    <source>
        <dbReference type="PROSITE-ProRule" id="PRU10141"/>
    </source>
</evidence>
<feature type="transmembrane region" description="Helical" evidence="9">
    <location>
        <begin position="44"/>
        <end position="62"/>
    </location>
</feature>
<dbReference type="Proteomes" id="UP000838412">
    <property type="component" value="Chromosome 2"/>
</dbReference>
<dbReference type="InterPro" id="IPR017441">
    <property type="entry name" value="Protein_kinase_ATP_BS"/>
</dbReference>
<dbReference type="FunFam" id="1.10.510.10:FF:000554">
    <property type="entry name" value="Predicted protein"/>
    <property type="match status" value="1"/>
</dbReference>
<dbReference type="GO" id="GO:0004714">
    <property type="term" value="F:transmembrane receptor protein tyrosine kinase activity"/>
    <property type="evidence" value="ECO:0007669"/>
    <property type="project" value="UniProtKB-EC"/>
</dbReference>
<evidence type="ECO:0000256" key="4">
    <source>
        <dbReference type="ARBA" id="ARBA00022777"/>
    </source>
</evidence>
<evidence type="ECO:0000259" key="10">
    <source>
        <dbReference type="PROSITE" id="PS50011"/>
    </source>
</evidence>
<protein>
    <submittedName>
        <fullName evidence="11">TIE1 protein</fullName>
    </submittedName>
</protein>
<dbReference type="PRINTS" id="PR00109">
    <property type="entry name" value="TYRKINASE"/>
</dbReference>
<evidence type="ECO:0000256" key="6">
    <source>
        <dbReference type="ARBA" id="ARBA00023137"/>
    </source>
</evidence>
<evidence type="ECO:0000313" key="11">
    <source>
        <dbReference type="EMBL" id="CAH1252507.1"/>
    </source>
</evidence>
<dbReference type="InterPro" id="IPR020635">
    <property type="entry name" value="Tyr_kinase_cat_dom"/>
</dbReference>
<evidence type="ECO:0000256" key="3">
    <source>
        <dbReference type="ARBA" id="ARBA00022741"/>
    </source>
</evidence>
<dbReference type="GO" id="GO:0005524">
    <property type="term" value="F:ATP binding"/>
    <property type="evidence" value="ECO:0007669"/>
    <property type="project" value="UniProtKB-UniRule"/>
</dbReference>
<dbReference type="InterPro" id="IPR008266">
    <property type="entry name" value="Tyr_kinase_AS"/>
</dbReference>
<dbReference type="InterPro" id="IPR000719">
    <property type="entry name" value="Prot_kinase_dom"/>
</dbReference>
<proteinExistence type="predicted"/>
<keyword evidence="12" id="KW-1185">Reference proteome</keyword>
<evidence type="ECO:0000256" key="5">
    <source>
        <dbReference type="ARBA" id="ARBA00022840"/>
    </source>
</evidence>
<keyword evidence="9" id="KW-0812">Transmembrane</keyword>
<evidence type="ECO:0000256" key="7">
    <source>
        <dbReference type="ARBA" id="ARBA00051243"/>
    </source>
</evidence>
<organism evidence="11 12">
    <name type="scientific">Branchiostoma lanceolatum</name>
    <name type="common">Common lancelet</name>
    <name type="synonym">Amphioxus lanceolatum</name>
    <dbReference type="NCBI Taxonomy" id="7740"/>
    <lineage>
        <taxon>Eukaryota</taxon>
        <taxon>Metazoa</taxon>
        <taxon>Chordata</taxon>
        <taxon>Cephalochordata</taxon>
        <taxon>Leptocardii</taxon>
        <taxon>Amphioxiformes</taxon>
        <taxon>Branchiostomatidae</taxon>
        <taxon>Branchiostoma</taxon>
    </lineage>
</organism>
<keyword evidence="6" id="KW-0829">Tyrosine-protein kinase</keyword>
<feature type="transmembrane region" description="Helical" evidence="9">
    <location>
        <begin position="12"/>
        <end position="38"/>
    </location>
</feature>
<dbReference type="GO" id="GO:0043235">
    <property type="term" value="C:receptor complex"/>
    <property type="evidence" value="ECO:0007669"/>
    <property type="project" value="TreeGrafter"/>
</dbReference>
<dbReference type="InterPro" id="IPR001245">
    <property type="entry name" value="Ser-Thr/Tyr_kinase_cat_dom"/>
</dbReference>